<dbReference type="PROSITE" id="PS01196">
    <property type="entry name" value="PEPT_TRNA_HYDROL_2"/>
    <property type="match status" value="1"/>
</dbReference>
<dbReference type="NCBIfam" id="TIGR00447">
    <property type="entry name" value="pth"/>
    <property type="match status" value="1"/>
</dbReference>
<evidence type="ECO:0000256" key="7">
    <source>
        <dbReference type="RuleBase" id="RU004320"/>
    </source>
</evidence>
<evidence type="ECO:0000256" key="1">
    <source>
        <dbReference type="ARBA" id="ARBA00013260"/>
    </source>
</evidence>
<evidence type="ECO:0000313" key="8">
    <source>
        <dbReference type="EMBL" id="CDF91146.1"/>
    </source>
</evidence>
<sequence>MFAIRVGRSAPSTDFVRRLTCLTGIGNPEPQYANTRHNAGLVMLDLLRQRLDSDGSHSYKVCVNAPAKYCHVSPDLLLIRSDGDYINLSGKTVVPLWKRLPHRDAVTHIIVHDELSLPLGKVQLRKPGTSLRGHNGLRSLRSHWGSDGFHRLAIGIGRPHDRDPQVVSDYVLSRFDDREMSILATQSIEKALEQLQSLL</sequence>
<dbReference type="GO" id="GO:0004045">
    <property type="term" value="F:peptidyl-tRNA hydrolase activity"/>
    <property type="evidence" value="ECO:0007669"/>
    <property type="project" value="UniProtKB-EC"/>
</dbReference>
<dbReference type="Pfam" id="PF01195">
    <property type="entry name" value="Pept_tRNA_hydro"/>
    <property type="match status" value="1"/>
</dbReference>
<comment type="similarity">
    <text evidence="5 7">Belongs to the PTH family.</text>
</comment>
<evidence type="ECO:0000256" key="3">
    <source>
        <dbReference type="ARBA" id="ARBA00022801"/>
    </source>
</evidence>
<evidence type="ECO:0000256" key="4">
    <source>
        <dbReference type="ARBA" id="ARBA00022884"/>
    </source>
</evidence>
<dbReference type="EMBL" id="HG316463">
    <property type="protein sequence ID" value="CDF91146.1"/>
    <property type="molecule type" value="Genomic_DNA"/>
</dbReference>
<dbReference type="GO" id="GO:0000049">
    <property type="term" value="F:tRNA binding"/>
    <property type="evidence" value="ECO:0007669"/>
    <property type="project" value="UniProtKB-KW"/>
</dbReference>
<keyword evidence="2" id="KW-0820">tRNA-binding</keyword>
<name>A0A8J2XA54_ZYGB2</name>
<dbReference type="PROSITE" id="PS01195">
    <property type="entry name" value="PEPT_TRNA_HYDROL_1"/>
    <property type="match status" value="1"/>
</dbReference>
<dbReference type="Proteomes" id="UP000019375">
    <property type="component" value="Unassembled WGS sequence"/>
</dbReference>
<dbReference type="OrthoDB" id="1711136at2759"/>
<evidence type="ECO:0000256" key="2">
    <source>
        <dbReference type="ARBA" id="ARBA00022555"/>
    </source>
</evidence>
<reference evidence="9" key="1">
    <citation type="journal article" date="2013" name="Genome Announc.">
        <title>Genome sequence of the food spoilage yeast Zygosaccharomyces bailii CLIB 213(T).</title>
        <authorList>
            <person name="Galeote V."/>
            <person name="Bigey F."/>
            <person name="Devillers H."/>
            <person name="Neuveglise C."/>
            <person name="Dequin S."/>
        </authorList>
    </citation>
    <scope>NUCLEOTIDE SEQUENCE [LARGE SCALE GENOMIC DNA]</scope>
    <source>
        <strain evidence="9">CLIB 213 / ATCC 58445 / CBS 680 / CCRC 21525 / NBRC 1098 / NCYC 1416 / NRRL Y-2227</strain>
    </source>
</reference>
<dbReference type="InterPro" id="IPR036416">
    <property type="entry name" value="Pept_tRNA_hydro_sf"/>
</dbReference>
<dbReference type="InterPro" id="IPR018171">
    <property type="entry name" value="Pept_tRNA_hydro_CS"/>
</dbReference>
<organism evidence="8 9">
    <name type="scientific">Zygosaccharomyces bailii (strain CLIB 213 / ATCC 58445 / CBS 680 / BCRC 21525 / NBRC 1098 / NCYC 1416 / NRRL Y-2227)</name>
    <dbReference type="NCBI Taxonomy" id="1333698"/>
    <lineage>
        <taxon>Eukaryota</taxon>
        <taxon>Fungi</taxon>
        <taxon>Dikarya</taxon>
        <taxon>Ascomycota</taxon>
        <taxon>Saccharomycotina</taxon>
        <taxon>Saccharomycetes</taxon>
        <taxon>Saccharomycetales</taxon>
        <taxon>Saccharomycetaceae</taxon>
        <taxon>Zygosaccharomyces</taxon>
    </lineage>
</organism>
<dbReference type="PANTHER" id="PTHR17224:SF1">
    <property type="entry name" value="PEPTIDYL-TRNA HYDROLASE"/>
    <property type="match status" value="1"/>
</dbReference>
<dbReference type="PANTHER" id="PTHR17224">
    <property type="entry name" value="PEPTIDYL-TRNA HYDROLASE"/>
    <property type="match status" value="1"/>
</dbReference>
<dbReference type="CDD" id="cd00462">
    <property type="entry name" value="PTH"/>
    <property type="match status" value="1"/>
</dbReference>
<protein>
    <recommendedName>
        <fullName evidence="1 6">Peptidyl-tRNA hydrolase</fullName>
        <ecNumber evidence="1 6">3.1.1.29</ecNumber>
    </recommendedName>
</protein>
<evidence type="ECO:0000313" key="9">
    <source>
        <dbReference type="Proteomes" id="UP000019375"/>
    </source>
</evidence>
<dbReference type="AlphaFoldDB" id="A0A8J2XA54"/>
<comment type="catalytic activity">
    <reaction evidence="6">
        <text>an N-acyl-L-alpha-aminoacyl-tRNA + H2O = an N-acyl-L-amino acid + a tRNA + H(+)</text>
        <dbReference type="Rhea" id="RHEA:54448"/>
        <dbReference type="Rhea" id="RHEA-COMP:10123"/>
        <dbReference type="Rhea" id="RHEA-COMP:13883"/>
        <dbReference type="ChEBI" id="CHEBI:15377"/>
        <dbReference type="ChEBI" id="CHEBI:15378"/>
        <dbReference type="ChEBI" id="CHEBI:59874"/>
        <dbReference type="ChEBI" id="CHEBI:78442"/>
        <dbReference type="ChEBI" id="CHEBI:138191"/>
        <dbReference type="EC" id="3.1.1.29"/>
    </reaction>
</comment>
<dbReference type="InterPro" id="IPR001328">
    <property type="entry name" value="Pept_tRNA_hydro"/>
</dbReference>
<gene>
    <name evidence="8" type="ORF">BN860_00738g</name>
</gene>
<keyword evidence="9" id="KW-1185">Reference proteome</keyword>
<dbReference type="SUPFAM" id="SSF53178">
    <property type="entry name" value="Peptidyl-tRNA hydrolase-like"/>
    <property type="match status" value="1"/>
</dbReference>
<accession>A0A8J2XA54</accession>
<evidence type="ECO:0000256" key="6">
    <source>
        <dbReference type="RuleBase" id="RU000673"/>
    </source>
</evidence>
<dbReference type="Gene3D" id="3.40.50.1470">
    <property type="entry name" value="Peptidyl-tRNA hydrolase"/>
    <property type="match status" value="1"/>
</dbReference>
<proteinExistence type="inferred from homology"/>
<dbReference type="EC" id="3.1.1.29" evidence="1 6"/>
<evidence type="ECO:0000256" key="5">
    <source>
        <dbReference type="ARBA" id="ARBA00038063"/>
    </source>
</evidence>
<keyword evidence="3 6" id="KW-0378">Hydrolase</keyword>
<keyword evidence="4" id="KW-0694">RNA-binding</keyword>